<dbReference type="Gene3D" id="3.40.50.300">
    <property type="entry name" value="P-loop containing nucleotide triphosphate hydrolases"/>
    <property type="match status" value="1"/>
</dbReference>
<comment type="catalytic activity">
    <reaction evidence="10 12">
        <text>ATP + H2O = ADP + phosphate + H(+)</text>
        <dbReference type="Rhea" id="RHEA:13065"/>
        <dbReference type="ChEBI" id="CHEBI:15377"/>
        <dbReference type="ChEBI" id="CHEBI:15378"/>
        <dbReference type="ChEBI" id="CHEBI:30616"/>
        <dbReference type="ChEBI" id="CHEBI:43474"/>
        <dbReference type="ChEBI" id="CHEBI:456216"/>
        <dbReference type="EC" id="5.6.2.3"/>
    </reaction>
</comment>
<dbReference type="Pfam" id="PF03796">
    <property type="entry name" value="DnaB_C"/>
    <property type="match status" value="1"/>
</dbReference>
<dbReference type="InterPro" id="IPR007693">
    <property type="entry name" value="DNA_helicase_DnaB-like_N"/>
</dbReference>
<evidence type="ECO:0000256" key="9">
    <source>
        <dbReference type="ARBA" id="ARBA00023235"/>
    </source>
</evidence>
<evidence type="ECO:0000256" key="3">
    <source>
        <dbReference type="ARBA" id="ARBA00022705"/>
    </source>
</evidence>
<dbReference type="GO" id="GO:0005829">
    <property type="term" value="C:cytosol"/>
    <property type="evidence" value="ECO:0007669"/>
    <property type="project" value="TreeGrafter"/>
</dbReference>
<dbReference type="GO" id="GO:1990077">
    <property type="term" value="C:primosome complex"/>
    <property type="evidence" value="ECO:0007669"/>
    <property type="project" value="UniProtKB-UniRule"/>
</dbReference>
<dbReference type="SMART" id="SM00382">
    <property type="entry name" value="AAA"/>
    <property type="match status" value="1"/>
</dbReference>
<dbReference type="EC" id="5.6.2.3" evidence="11 12"/>
<evidence type="ECO:0000256" key="10">
    <source>
        <dbReference type="ARBA" id="ARBA00048954"/>
    </source>
</evidence>
<keyword evidence="8 12" id="KW-0238">DNA-binding</keyword>
<comment type="function">
    <text evidence="12">The main replicative DNA helicase, it participates in initiation and elongation during chromosome replication. Travels ahead of the DNA replisome, separating dsDNA into templates for DNA synthesis. A processive ATP-dependent 5'-3' DNA helicase it has DNA-dependent ATPase activity.</text>
</comment>
<dbReference type="GO" id="GO:0003677">
    <property type="term" value="F:DNA binding"/>
    <property type="evidence" value="ECO:0007669"/>
    <property type="project" value="UniProtKB-UniRule"/>
</dbReference>
<dbReference type="InterPro" id="IPR003593">
    <property type="entry name" value="AAA+_ATPase"/>
</dbReference>
<evidence type="ECO:0000256" key="5">
    <source>
        <dbReference type="ARBA" id="ARBA00022801"/>
    </source>
</evidence>
<keyword evidence="3 12" id="KW-0235">DNA replication</keyword>
<sequence length="446" mass="50648">MHIKTLPNAIELEKIVIGAMFMDIDAIGKVFEILEPDDFYLEQHKRICQVIHDLYEKGRPIDMMIVMEELKKQGILELAGGSAYFGELAESAVSSANVEHYAEIIKEKSILREIINSANTMIENAYKEKFEIEELLDRAESSIFKIRRKGKMRDVKRIKEYLPEIFNIIDKRHKERTVITGIPSGFARLDDCTAGFQNGEMIVIAGRPSTGKTALALNIATHIALEKEIPVLFFSLEMHYEQLLYRMISSESGVSSSSIRTGFFKDEQFKDISLAIARLNKAPIWIDSTPGISAFEFRAKARRMKEEENIGIVFVDYLQLVSGPKSENRTQEVSYISRAIKGLAMELNIPVIAISQLSRAPKDKITKKGEEPEPVLSDLRESGQIEQDADVVVLLHRERGEEEKESDIVKIKVNIAKNRNGPVDRFELAFIKNILKFREIAELKGE</sequence>
<evidence type="ECO:0000256" key="6">
    <source>
        <dbReference type="ARBA" id="ARBA00022806"/>
    </source>
</evidence>
<evidence type="ECO:0000256" key="11">
    <source>
        <dbReference type="NCBIfam" id="TIGR00665"/>
    </source>
</evidence>
<dbReference type="GO" id="GO:0016787">
    <property type="term" value="F:hydrolase activity"/>
    <property type="evidence" value="ECO:0007669"/>
    <property type="project" value="UniProtKB-KW"/>
</dbReference>
<keyword evidence="7 12" id="KW-0067">ATP-binding</keyword>
<dbReference type="SUPFAM" id="SSF48024">
    <property type="entry name" value="N-terminal domain of DnaB helicase"/>
    <property type="match status" value="1"/>
</dbReference>
<keyword evidence="5 12" id="KW-0378">Hydrolase</keyword>
<evidence type="ECO:0000259" key="13">
    <source>
        <dbReference type="PROSITE" id="PS51199"/>
    </source>
</evidence>
<evidence type="ECO:0000256" key="1">
    <source>
        <dbReference type="ARBA" id="ARBA00008428"/>
    </source>
</evidence>
<gene>
    <name evidence="14" type="primary">dnaB</name>
    <name evidence="14" type="ORF">ENV67_02345</name>
</gene>
<evidence type="ECO:0000313" key="14">
    <source>
        <dbReference type="EMBL" id="HGW91367.1"/>
    </source>
</evidence>
<reference evidence="14" key="1">
    <citation type="journal article" date="2020" name="mSystems">
        <title>Genome- and Community-Level Interaction Insights into Carbon Utilization and Element Cycling Functions of Hydrothermarchaeota in Hydrothermal Sediment.</title>
        <authorList>
            <person name="Zhou Z."/>
            <person name="Liu Y."/>
            <person name="Xu W."/>
            <person name="Pan J."/>
            <person name="Luo Z.H."/>
            <person name="Li M."/>
        </authorList>
    </citation>
    <scope>NUCLEOTIDE SEQUENCE [LARGE SCALE GENOMIC DNA]</scope>
    <source>
        <strain evidence="14">SpSt-780</strain>
    </source>
</reference>
<dbReference type="EMBL" id="DTHG01000028">
    <property type="protein sequence ID" value="HGW91367.1"/>
    <property type="molecule type" value="Genomic_DNA"/>
</dbReference>
<dbReference type="InterPro" id="IPR036185">
    <property type="entry name" value="DNA_heli_DnaB-like_N_sf"/>
</dbReference>
<dbReference type="PROSITE" id="PS51199">
    <property type="entry name" value="SF4_HELICASE"/>
    <property type="match status" value="1"/>
</dbReference>
<keyword evidence="4 12" id="KW-0547">Nucleotide-binding</keyword>
<dbReference type="AlphaFoldDB" id="A0A7C4YGM6"/>
<keyword evidence="2 12" id="KW-0639">Primosome</keyword>
<dbReference type="CDD" id="cd00984">
    <property type="entry name" value="DnaB_C"/>
    <property type="match status" value="1"/>
</dbReference>
<comment type="similarity">
    <text evidence="1 12">Belongs to the helicase family. DnaB subfamily.</text>
</comment>
<evidence type="ECO:0000256" key="7">
    <source>
        <dbReference type="ARBA" id="ARBA00022840"/>
    </source>
</evidence>
<dbReference type="InterPro" id="IPR027417">
    <property type="entry name" value="P-loop_NTPase"/>
</dbReference>
<organism evidence="14">
    <name type="scientific">candidate division WOR-3 bacterium</name>
    <dbReference type="NCBI Taxonomy" id="2052148"/>
    <lineage>
        <taxon>Bacteria</taxon>
        <taxon>Bacteria division WOR-3</taxon>
    </lineage>
</organism>
<accession>A0A7C4YGM6</accession>
<dbReference type="GO" id="GO:0043139">
    <property type="term" value="F:5'-3' DNA helicase activity"/>
    <property type="evidence" value="ECO:0007669"/>
    <property type="project" value="UniProtKB-EC"/>
</dbReference>
<dbReference type="InterPro" id="IPR007692">
    <property type="entry name" value="DNA_helicase_DnaB"/>
</dbReference>
<keyword evidence="9" id="KW-0413">Isomerase</keyword>
<comment type="caution">
    <text evidence="14">The sequence shown here is derived from an EMBL/GenBank/DDBJ whole genome shotgun (WGS) entry which is preliminary data.</text>
</comment>
<evidence type="ECO:0000256" key="2">
    <source>
        <dbReference type="ARBA" id="ARBA00022515"/>
    </source>
</evidence>
<dbReference type="Gene3D" id="1.10.860.10">
    <property type="entry name" value="DNAb Helicase, Chain A"/>
    <property type="match status" value="1"/>
</dbReference>
<name>A0A7C4YGM6_UNCW3</name>
<evidence type="ECO:0000256" key="12">
    <source>
        <dbReference type="RuleBase" id="RU362085"/>
    </source>
</evidence>
<feature type="domain" description="SF4 helicase" evidence="13">
    <location>
        <begin position="175"/>
        <end position="444"/>
    </location>
</feature>
<evidence type="ECO:0000256" key="4">
    <source>
        <dbReference type="ARBA" id="ARBA00022741"/>
    </source>
</evidence>
<dbReference type="FunFam" id="1.10.860.10:FF:000001">
    <property type="entry name" value="Replicative DNA helicase"/>
    <property type="match status" value="1"/>
</dbReference>
<dbReference type="GO" id="GO:0006269">
    <property type="term" value="P:DNA replication, synthesis of primer"/>
    <property type="evidence" value="ECO:0007669"/>
    <property type="project" value="UniProtKB-UniRule"/>
</dbReference>
<dbReference type="GO" id="GO:0005524">
    <property type="term" value="F:ATP binding"/>
    <property type="evidence" value="ECO:0007669"/>
    <property type="project" value="UniProtKB-UniRule"/>
</dbReference>
<dbReference type="NCBIfam" id="TIGR00665">
    <property type="entry name" value="DnaB"/>
    <property type="match status" value="1"/>
</dbReference>
<keyword evidence="6 12" id="KW-0347">Helicase</keyword>
<dbReference type="Pfam" id="PF00772">
    <property type="entry name" value="DnaB"/>
    <property type="match status" value="1"/>
</dbReference>
<dbReference type="InterPro" id="IPR016136">
    <property type="entry name" value="DNA_helicase_N/primase_C"/>
</dbReference>
<evidence type="ECO:0000256" key="8">
    <source>
        <dbReference type="ARBA" id="ARBA00023125"/>
    </source>
</evidence>
<protein>
    <recommendedName>
        <fullName evidence="11 12">Replicative DNA helicase</fullName>
        <ecNumber evidence="11 12">5.6.2.3</ecNumber>
    </recommendedName>
</protein>
<dbReference type="PANTHER" id="PTHR30153">
    <property type="entry name" value="REPLICATIVE DNA HELICASE DNAB"/>
    <property type="match status" value="1"/>
</dbReference>
<dbReference type="SUPFAM" id="SSF52540">
    <property type="entry name" value="P-loop containing nucleoside triphosphate hydrolases"/>
    <property type="match status" value="1"/>
</dbReference>
<dbReference type="PANTHER" id="PTHR30153:SF2">
    <property type="entry name" value="REPLICATIVE DNA HELICASE"/>
    <property type="match status" value="1"/>
</dbReference>
<proteinExistence type="inferred from homology"/>
<dbReference type="InterPro" id="IPR007694">
    <property type="entry name" value="DNA_helicase_DnaB-like_C"/>
</dbReference>